<name>A0A2M8QYJ8_9BRAD</name>
<evidence type="ECO:0000313" key="8">
    <source>
        <dbReference type="Proteomes" id="UP000231194"/>
    </source>
</evidence>
<evidence type="ECO:0000259" key="6">
    <source>
        <dbReference type="Pfam" id="PF11794"/>
    </source>
</evidence>
<dbReference type="InterPro" id="IPR024719">
    <property type="entry name" value="HpaB/PvcC/4-BUDH_C"/>
</dbReference>
<evidence type="ECO:0000256" key="2">
    <source>
        <dbReference type="ARBA" id="ARBA00022827"/>
    </source>
</evidence>
<dbReference type="InterPro" id="IPR009100">
    <property type="entry name" value="AcylCoA_DH/oxidase_NM_dom_sf"/>
</dbReference>
<keyword evidence="1" id="KW-0285">Flavoprotein</keyword>
<dbReference type="Pfam" id="PF11794">
    <property type="entry name" value="HpaB_N"/>
    <property type="match status" value="1"/>
</dbReference>
<feature type="binding site" evidence="4">
    <location>
        <position position="204"/>
    </location>
    <ligand>
        <name>FAD</name>
        <dbReference type="ChEBI" id="CHEBI:57692"/>
    </ligand>
</feature>
<dbReference type="InterPro" id="IPR004925">
    <property type="entry name" value="HpaB/PvcC/4-BUDH"/>
</dbReference>
<protein>
    <submittedName>
        <fullName evidence="7">4-hydroxybutyryl-CoA dehydratase</fullName>
    </submittedName>
</protein>
<dbReference type="PANTHER" id="PTHR36117:SF3">
    <property type="entry name" value="4-HYDROXYPHENYLACETATE 3-MONOOXYGENASE-RELATED"/>
    <property type="match status" value="1"/>
</dbReference>
<evidence type="ECO:0000256" key="1">
    <source>
        <dbReference type="ARBA" id="ARBA00022630"/>
    </source>
</evidence>
<dbReference type="GO" id="GO:0016627">
    <property type="term" value="F:oxidoreductase activity, acting on the CH-CH group of donors"/>
    <property type="evidence" value="ECO:0007669"/>
    <property type="project" value="InterPro"/>
</dbReference>
<accession>A0A2M8QYJ8</accession>
<dbReference type="InterPro" id="IPR024674">
    <property type="entry name" value="HpaB/PvcC/4-BUDH_N"/>
</dbReference>
<dbReference type="Gene3D" id="1.10.3140.10">
    <property type="entry name" value="4-hydroxybutyryl-coa dehydratase, domain 1"/>
    <property type="match status" value="1"/>
</dbReference>
<dbReference type="RefSeq" id="WP_100236332.1">
    <property type="nucleotide sequence ID" value="NZ_PGVG01000053.1"/>
</dbReference>
<feature type="domain" description="HpaB/PvcC/4-BUDH C-terminal" evidence="5">
    <location>
        <begin position="294"/>
        <end position="492"/>
    </location>
</feature>
<dbReference type="InterPro" id="IPR046373">
    <property type="entry name" value="Acyl-CoA_Oxase/DH_mid-dom_sf"/>
</dbReference>
<dbReference type="SUPFAM" id="SSF47203">
    <property type="entry name" value="Acyl-CoA dehydrogenase C-terminal domain-like"/>
    <property type="match status" value="1"/>
</dbReference>
<keyword evidence="2 4" id="KW-0274">FAD</keyword>
<comment type="caution">
    <text evidence="7">The sequence shown here is derived from an EMBL/GenBank/DDBJ whole genome shotgun (WGS) entry which is preliminary data.</text>
</comment>
<keyword evidence="8" id="KW-1185">Reference proteome</keyword>
<dbReference type="PIRSF" id="PIRSF000331">
    <property type="entry name" value="HpaA_HpaB"/>
    <property type="match status" value="1"/>
</dbReference>
<evidence type="ECO:0000259" key="5">
    <source>
        <dbReference type="Pfam" id="PF03241"/>
    </source>
</evidence>
<proteinExistence type="predicted"/>
<gene>
    <name evidence="7" type="ORF">CVM73_35180</name>
</gene>
<evidence type="ECO:0000256" key="3">
    <source>
        <dbReference type="ARBA" id="ARBA00023002"/>
    </source>
</evidence>
<dbReference type="EMBL" id="PGVG01000053">
    <property type="protein sequence ID" value="PJG50638.1"/>
    <property type="molecule type" value="Genomic_DNA"/>
</dbReference>
<dbReference type="SUPFAM" id="SSF56645">
    <property type="entry name" value="Acyl-CoA dehydrogenase NM domain-like"/>
    <property type="match status" value="1"/>
</dbReference>
<dbReference type="Pfam" id="PF03241">
    <property type="entry name" value="HpaB"/>
    <property type="match status" value="1"/>
</dbReference>
<organism evidence="7 8">
    <name type="scientific">Bradyrhizobium forestalis</name>
    <dbReference type="NCBI Taxonomy" id="1419263"/>
    <lineage>
        <taxon>Bacteria</taxon>
        <taxon>Pseudomonadati</taxon>
        <taxon>Pseudomonadota</taxon>
        <taxon>Alphaproteobacteria</taxon>
        <taxon>Hyphomicrobiales</taxon>
        <taxon>Nitrobacteraceae</taxon>
        <taxon>Bradyrhizobium</taxon>
    </lineage>
</organism>
<dbReference type="InterPro" id="IPR036250">
    <property type="entry name" value="AcylCo_DH-like_C"/>
</dbReference>
<sequence length="518" mass="56889">MDQKVVAARSSTPPENPIRSGAEYIESLRARKLTVYLMGEVVEEPVDHPIIRPSINAVAQTYDLAIDDPELALAISPFTGDRVNRFLHISSRTSDLVMQNKMQRRLGQLTGTCFQRCVGMDALNSLHSVTYDLDEKYGTDYHARFTKFLASIQSANLVVGGAMTDVKGDRAKSPSEQADPDLFVHITRRTAEGVYVSGAKAHQTGCLNSHWLIVMPTMRLDAADRDYAVVGAIPVDAKGITYIYGRQSCDTRSAEDGDIDAGNARFSGQEAMIVFEDVFIPRELLFLDGEFEFASTLVERFTCYHRRSYVCKTGVGDVLIGAAATIADYNGVERASHVRDKLVEMTHLNETIYGAGIAASHQGIAMKSGACLPDEMLANVCKHHVTKLPYEIGRLAQDLAGGLMVTLPSERELRHETIGPIIEKYLKGRPEVATESRVRILRLLENMTLGRNAVGYLTESMHGAGSPQAQRIQIARSMQLDFKKELAKSLAGVTSASRAEIVDDLSTYMARVFAPVPG</sequence>
<evidence type="ECO:0000256" key="4">
    <source>
        <dbReference type="PIRSR" id="PIRSR000331-2"/>
    </source>
</evidence>
<dbReference type="Gene3D" id="2.40.110.10">
    <property type="entry name" value="Butyryl-CoA Dehydrogenase, subunit A, domain 2"/>
    <property type="match status" value="1"/>
</dbReference>
<dbReference type="AlphaFoldDB" id="A0A2M8QYJ8"/>
<dbReference type="OrthoDB" id="7233724at2"/>
<reference evidence="7 8" key="1">
    <citation type="submission" date="2017-11" db="EMBL/GenBank/DDBJ databases">
        <title>Bradyrhizobium forestalis sp. nov., an efficient nitrogen-fixing bacterium isolated from nodules of forest legume species in the Amazon.</title>
        <authorList>
            <person name="Costa E.M."/>
            <person name="Guimaraes A."/>
            <person name="Carvalho T.S."/>
            <person name="Rodrigues T.L."/>
            <person name="Ribeiro P.R.A."/>
            <person name="Lebbe L."/>
            <person name="Willems A."/>
            <person name="Moreira F.M.S."/>
        </authorList>
    </citation>
    <scope>NUCLEOTIDE SEQUENCE [LARGE SCALE GENOMIC DNA]</scope>
    <source>
        <strain evidence="7 8">INPA54B</strain>
    </source>
</reference>
<dbReference type="PANTHER" id="PTHR36117">
    <property type="entry name" value="4-HYDROXYPHENYLACETATE 3-MONOOXYGENASE-RELATED"/>
    <property type="match status" value="1"/>
</dbReference>
<dbReference type="Gene3D" id="1.20.140.10">
    <property type="entry name" value="Butyryl-CoA Dehydrogenase, subunit A, domain 3"/>
    <property type="match status" value="1"/>
</dbReference>
<feature type="domain" description="HpaB/PvcC/4-BUDH N-terminal" evidence="6">
    <location>
        <begin position="21"/>
        <end position="287"/>
    </location>
</feature>
<keyword evidence="3" id="KW-0560">Oxidoreductase</keyword>
<evidence type="ECO:0000313" key="7">
    <source>
        <dbReference type="EMBL" id="PJG50638.1"/>
    </source>
</evidence>
<dbReference type="Proteomes" id="UP000231194">
    <property type="component" value="Unassembled WGS sequence"/>
</dbReference>